<feature type="domain" description="Nucleotide-diphospho-sugar transferase" evidence="1">
    <location>
        <begin position="103"/>
        <end position="306"/>
    </location>
</feature>
<dbReference type="InterPro" id="IPR005069">
    <property type="entry name" value="Nucl-diP-sugar_transferase"/>
</dbReference>
<gene>
    <name evidence="2" type="ORF">SASPL_106133</name>
</gene>
<sequence length="606" mass="69892">MDYSKINPKQILAILSLMVATLILVSSWEPLTYKRNSFLSDKMNSTSERDDLEVALEKASMANKTVIIAFINEAYVEPNDDEYPSMFDLFLEGFWEGEDTRRFLSHLVVVSMDTTAHQRCLFRRLNCYMMAAEGDGLAGEKVYMSAGFIEMMWRRTSFLLQLLNRGYNFLFTDTDVLWLRNPFTRLVMNDDEESMDLQISTDRFNSDASSTKNHVNTGFYFIKSNNKTASLFQRWYDTRKNLSEVKEQDALEMLIRHGILTRLAIKTRFLDTLYFSGFCRDSRDVRSVVTVHANCCRSIRAKVLDLKAVLRDWKRFRQVETNDELGIALARASTADKTVIVAVINEAYVESDFPSMFDLFLEGFWVGVRTRPLLRHLVVVSMDKAAHERCLFRRLNCYLLVAGGGFSGEKLYMSGEFIEMMWRRTAFLLEVLHRGYNFIFTDADVIWVRDPLARLKRNGKFDLQISTDTFTGDPFSKDNPINTGFYAIRSSNKTTSLFKKWYGMRSNSTGMKEQDVLQMLIRDMGALREFNISARFLETQYFSGFCNDSQNIGSVITIHANCCRTIKAKIVDLKAVLMDWKRFTAGNSTSDFKWSPHAACANSWGR</sequence>
<dbReference type="AlphaFoldDB" id="A0A8X8YL92"/>
<dbReference type="PANTHER" id="PTHR46038">
    <property type="entry name" value="EXPRESSED PROTEIN-RELATED"/>
    <property type="match status" value="1"/>
</dbReference>
<reference evidence="2" key="2">
    <citation type="submission" date="2020-08" db="EMBL/GenBank/DDBJ databases">
        <title>Plant Genome Project.</title>
        <authorList>
            <person name="Zhang R.-G."/>
        </authorList>
    </citation>
    <scope>NUCLEOTIDE SEQUENCE</scope>
    <source>
        <strain evidence="2">Huo1</strain>
        <tissue evidence="2">Leaf</tissue>
    </source>
</reference>
<accession>A0A8X8YL92</accession>
<organism evidence="2">
    <name type="scientific">Salvia splendens</name>
    <name type="common">Scarlet sage</name>
    <dbReference type="NCBI Taxonomy" id="180675"/>
    <lineage>
        <taxon>Eukaryota</taxon>
        <taxon>Viridiplantae</taxon>
        <taxon>Streptophyta</taxon>
        <taxon>Embryophyta</taxon>
        <taxon>Tracheophyta</taxon>
        <taxon>Spermatophyta</taxon>
        <taxon>Magnoliopsida</taxon>
        <taxon>eudicotyledons</taxon>
        <taxon>Gunneridae</taxon>
        <taxon>Pentapetalae</taxon>
        <taxon>asterids</taxon>
        <taxon>lamiids</taxon>
        <taxon>Lamiales</taxon>
        <taxon>Lamiaceae</taxon>
        <taxon>Nepetoideae</taxon>
        <taxon>Mentheae</taxon>
        <taxon>Salviinae</taxon>
        <taxon>Salvia</taxon>
        <taxon>Salvia subgen. Calosphace</taxon>
        <taxon>core Calosphace</taxon>
    </lineage>
</organism>
<proteinExistence type="predicted"/>
<dbReference type="PANTHER" id="PTHR46038:SF12">
    <property type="entry name" value="OS03G0731800 PROTEIN"/>
    <property type="match status" value="1"/>
</dbReference>
<comment type="caution">
    <text evidence="2">The sequence shown here is derived from an EMBL/GenBank/DDBJ whole genome shotgun (WGS) entry which is preliminary data.</text>
</comment>
<evidence type="ECO:0000313" key="2">
    <source>
        <dbReference type="EMBL" id="KAG6434496.1"/>
    </source>
</evidence>
<evidence type="ECO:0000313" key="3">
    <source>
        <dbReference type="Proteomes" id="UP000298416"/>
    </source>
</evidence>
<dbReference type="InterPro" id="IPR044821">
    <property type="entry name" value="At1g28695/At4g15970-like"/>
</dbReference>
<dbReference type="Pfam" id="PF03407">
    <property type="entry name" value="Nucleotid_trans"/>
    <property type="match status" value="2"/>
</dbReference>
<evidence type="ECO:0000259" key="1">
    <source>
        <dbReference type="Pfam" id="PF03407"/>
    </source>
</evidence>
<feature type="domain" description="Nucleotide-diphospho-sugar transferase" evidence="1">
    <location>
        <begin position="373"/>
        <end position="573"/>
    </location>
</feature>
<keyword evidence="3" id="KW-1185">Reference proteome</keyword>
<reference evidence="2" key="1">
    <citation type="submission" date="2018-01" db="EMBL/GenBank/DDBJ databases">
        <authorList>
            <person name="Mao J.F."/>
        </authorList>
    </citation>
    <scope>NUCLEOTIDE SEQUENCE</scope>
    <source>
        <strain evidence="2">Huo1</strain>
        <tissue evidence="2">Leaf</tissue>
    </source>
</reference>
<dbReference type="Proteomes" id="UP000298416">
    <property type="component" value="Unassembled WGS sequence"/>
</dbReference>
<dbReference type="EMBL" id="PNBA02000002">
    <property type="protein sequence ID" value="KAG6434496.1"/>
    <property type="molecule type" value="Genomic_DNA"/>
</dbReference>
<name>A0A8X8YL92_SALSN</name>
<protein>
    <recommendedName>
        <fullName evidence="1">Nucleotide-diphospho-sugar transferase domain-containing protein</fullName>
    </recommendedName>
</protein>